<sequence length="144" mass="15733">MKMKIKNTSLASVLCLTFIMLFTACSEEEPAPSDAVLSKLKSKTWNVSSVQVDGVDQTTLFAGMTLTFTVKDYQVNPANAIWPASGTWQFTDKEGTVITRNDGLEITVAEITESSLKLSLQWSKNTFGAGRIASVSGQHLFTFN</sequence>
<evidence type="ECO:0000313" key="2">
    <source>
        <dbReference type="EMBL" id="MBT1699849.1"/>
    </source>
</evidence>
<evidence type="ECO:0000313" key="3">
    <source>
        <dbReference type="Proteomes" id="UP001319200"/>
    </source>
</evidence>
<protein>
    <recommendedName>
        <fullName evidence="4">Lipocalin-like domain-containing protein</fullName>
    </recommendedName>
</protein>
<evidence type="ECO:0000256" key="1">
    <source>
        <dbReference type="SAM" id="SignalP"/>
    </source>
</evidence>
<organism evidence="2 3">
    <name type="scientific">Chryseosolibacter histidini</name>
    <dbReference type="NCBI Taxonomy" id="2782349"/>
    <lineage>
        <taxon>Bacteria</taxon>
        <taxon>Pseudomonadati</taxon>
        <taxon>Bacteroidota</taxon>
        <taxon>Cytophagia</taxon>
        <taxon>Cytophagales</taxon>
        <taxon>Chryseotaleaceae</taxon>
        <taxon>Chryseosolibacter</taxon>
    </lineage>
</organism>
<dbReference type="RefSeq" id="WP_254168056.1">
    <property type="nucleotide sequence ID" value="NZ_JAHESF010000030.1"/>
</dbReference>
<dbReference type="EMBL" id="JAHESF010000030">
    <property type="protein sequence ID" value="MBT1699849.1"/>
    <property type="molecule type" value="Genomic_DNA"/>
</dbReference>
<keyword evidence="1" id="KW-0732">Signal</keyword>
<proteinExistence type="predicted"/>
<dbReference type="PROSITE" id="PS51257">
    <property type="entry name" value="PROKAR_LIPOPROTEIN"/>
    <property type="match status" value="1"/>
</dbReference>
<feature type="signal peptide" evidence="1">
    <location>
        <begin position="1"/>
        <end position="26"/>
    </location>
</feature>
<evidence type="ECO:0008006" key="4">
    <source>
        <dbReference type="Google" id="ProtNLM"/>
    </source>
</evidence>
<dbReference type="Proteomes" id="UP001319200">
    <property type="component" value="Unassembled WGS sequence"/>
</dbReference>
<dbReference type="AlphaFoldDB" id="A0AAP2GL81"/>
<keyword evidence="3" id="KW-1185">Reference proteome</keyword>
<feature type="chain" id="PRO_5042824081" description="Lipocalin-like domain-containing protein" evidence="1">
    <location>
        <begin position="27"/>
        <end position="144"/>
    </location>
</feature>
<name>A0AAP2GL81_9BACT</name>
<accession>A0AAP2GL81</accession>
<reference evidence="2 3" key="1">
    <citation type="submission" date="2021-05" db="EMBL/GenBank/DDBJ databases">
        <title>A Polyphasic approach of four new species of the genus Ohtaekwangia: Ohtaekwangia histidinii sp. nov., Ohtaekwangia cretensis sp. nov., Ohtaekwangia indiensis sp. nov., Ohtaekwangia reichenbachii sp. nov. from diverse environment.</title>
        <authorList>
            <person name="Octaviana S."/>
        </authorList>
    </citation>
    <scope>NUCLEOTIDE SEQUENCE [LARGE SCALE GENOMIC DNA]</scope>
    <source>
        <strain evidence="2 3">PWU4</strain>
    </source>
</reference>
<gene>
    <name evidence="2" type="ORF">KK083_23380</name>
</gene>
<comment type="caution">
    <text evidence="2">The sequence shown here is derived from an EMBL/GenBank/DDBJ whole genome shotgun (WGS) entry which is preliminary data.</text>
</comment>